<feature type="transmembrane region" description="Helical" evidence="1">
    <location>
        <begin position="38"/>
        <end position="57"/>
    </location>
</feature>
<comment type="caution">
    <text evidence="2">The sequence shown here is derived from an EMBL/GenBank/DDBJ whole genome shotgun (WGS) entry which is preliminary data.</text>
</comment>
<proteinExistence type="predicted"/>
<evidence type="ECO:0000313" key="2">
    <source>
        <dbReference type="EMBL" id="MBA8931327.1"/>
    </source>
</evidence>
<keyword evidence="1" id="KW-0472">Membrane</keyword>
<name>A0ABR6BXK0_9PSEU</name>
<organism evidence="2 3">
    <name type="scientific">Kutzneria viridogrisea</name>
    <dbReference type="NCBI Taxonomy" id="47990"/>
    <lineage>
        <taxon>Bacteria</taxon>
        <taxon>Bacillati</taxon>
        <taxon>Actinomycetota</taxon>
        <taxon>Actinomycetes</taxon>
        <taxon>Pseudonocardiales</taxon>
        <taxon>Pseudonocardiaceae</taxon>
        <taxon>Kutzneria</taxon>
    </lineage>
</organism>
<dbReference type="Proteomes" id="UP000517916">
    <property type="component" value="Unassembled WGS sequence"/>
</dbReference>
<evidence type="ECO:0000313" key="3">
    <source>
        <dbReference type="Proteomes" id="UP000517916"/>
    </source>
</evidence>
<gene>
    <name evidence="2" type="ORF">BC739_008574</name>
</gene>
<keyword evidence="3" id="KW-1185">Reference proteome</keyword>
<evidence type="ECO:0000256" key="1">
    <source>
        <dbReference type="SAM" id="Phobius"/>
    </source>
</evidence>
<feature type="transmembrane region" description="Helical" evidence="1">
    <location>
        <begin position="6"/>
        <end position="26"/>
    </location>
</feature>
<sequence length="83" mass="9057">MDTWRIIATCLLGLGGIVMTLVFMAQTRDRRGSTHWDVIRVSLISLGIFAFLCLLTATVLPATIAWGLVVAIAIIIVLLHHVS</sequence>
<dbReference type="RefSeq" id="WP_025353951.1">
    <property type="nucleotide sequence ID" value="NZ_BAAABQ010000015.1"/>
</dbReference>
<protein>
    <submittedName>
        <fullName evidence="2">Flp pilus assembly protein TadB</fullName>
    </submittedName>
</protein>
<reference evidence="2 3" key="1">
    <citation type="submission" date="2020-08" db="EMBL/GenBank/DDBJ databases">
        <title>Genomic Encyclopedia of Archaeal and Bacterial Type Strains, Phase II (KMG-II): from individual species to whole genera.</title>
        <authorList>
            <person name="Goeker M."/>
        </authorList>
    </citation>
    <scope>NUCLEOTIDE SEQUENCE [LARGE SCALE GENOMIC DNA]</scope>
    <source>
        <strain evidence="2 3">DSM 43850</strain>
    </source>
</reference>
<accession>A0ABR6BXK0</accession>
<dbReference type="EMBL" id="JACJID010000008">
    <property type="protein sequence ID" value="MBA8931327.1"/>
    <property type="molecule type" value="Genomic_DNA"/>
</dbReference>
<feature type="transmembrane region" description="Helical" evidence="1">
    <location>
        <begin position="63"/>
        <end position="82"/>
    </location>
</feature>
<keyword evidence="1" id="KW-0812">Transmembrane</keyword>
<keyword evidence="1" id="KW-1133">Transmembrane helix</keyword>